<sequence length="110" mass="12265">MKIDYTVDMREPGGFYFGPKSEAEEVIQNLRTILSLPAGSAPFARNMGIPFEELDEPMPVAKARMGGSVMTAILEQEPRALVEEIRFYEDETSGSAGRLIPVIRFKLREG</sequence>
<reference evidence="1 2" key="1">
    <citation type="submission" date="2022-05" db="EMBL/GenBank/DDBJ databases">
        <title>Genome Sequencing of Bee-Associated Microbes.</title>
        <authorList>
            <person name="Dunlap C."/>
        </authorList>
    </citation>
    <scope>NUCLEOTIDE SEQUENCE [LARGE SCALE GENOMIC DNA]</scope>
    <source>
        <strain evidence="1 2">NRRL B-23120</strain>
    </source>
</reference>
<organism evidence="1 2">
    <name type="scientific">Paenibacillus chitinolyticus</name>
    <dbReference type="NCBI Taxonomy" id="79263"/>
    <lineage>
        <taxon>Bacteria</taxon>
        <taxon>Bacillati</taxon>
        <taxon>Bacillota</taxon>
        <taxon>Bacilli</taxon>
        <taxon>Bacillales</taxon>
        <taxon>Paenibacillaceae</taxon>
        <taxon>Paenibacillus</taxon>
    </lineage>
</organism>
<dbReference type="Proteomes" id="UP001527202">
    <property type="component" value="Unassembled WGS sequence"/>
</dbReference>
<dbReference type="EMBL" id="JAMDMJ010000001">
    <property type="protein sequence ID" value="MCY9594280.1"/>
    <property type="molecule type" value="Genomic_DNA"/>
</dbReference>
<comment type="caution">
    <text evidence="1">The sequence shown here is derived from an EMBL/GenBank/DDBJ whole genome shotgun (WGS) entry which is preliminary data.</text>
</comment>
<gene>
    <name evidence="1" type="ORF">M5X16_00605</name>
</gene>
<dbReference type="Gene3D" id="3.10.450.40">
    <property type="match status" value="1"/>
</dbReference>
<dbReference type="GeneID" id="95375647"/>
<evidence type="ECO:0000313" key="2">
    <source>
        <dbReference type="Proteomes" id="UP001527202"/>
    </source>
</evidence>
<evidence type="ECO:0000313" key="1">
    <source>
        <dbReference type="EMBL" id="MCY9594280.1"/>
    </source>
</evidence>
<dbReference type="SUPFAM" id="SSF160719">
    <property type="entry name" value="gpW/gp25-like"/>
    <property type="match status" value="1"/>
</dbReference>
<protein>
    <submittedName>
        <fullName evidence="1">GPW/gp25 family protein</fullName>
    </submittedName>
</protein>
<dbReference type="RefSeq" id="WP_053228678.1">
    <property type="nucleotide sequence ID" value="NZ_CP026520.1"/>
</dbReference>
<keyword evidence="2" id="KW-1185">Reference proteome</keyword>
<accession>A0ABT4F6Z1</accession>
<name>A0ABT4F6Z1_9BACL</name>
<proteinExistence type="predicted"/>